<dbReference type="Proteomes" id="UP000502504">
    <property type="component" value="Chromosome"/>
</dbReference>
<evidence type="ECO:0000313" key="4">
    <source>
        <dbReference type="Proteomes" id="UP000502504"/>
    </source>
</evidence>
<name>A0AAE6YDS1_STRAT</name>
<feature type="compositionally biased region" description="Basic and acidic residues" evidence="1">
    <location>
        <begin position="95"/>
        <end position="107"/>
    </location>
</feature>
<dbReference type="Pfam" id="PF02467">
    <property type="entry name" value="Whib"/>
    <property type="match status" value="1"/>
</dbReference>
<evidence type="ECO:0000259" key="2">
    <source>
        <dbReference type="PROSITE" id="PS51674"/>
    </source>
</evidence>
<feature type="domain" description="4Fe-4S Wbl-type" evidence="2">
    <location>
        <begin position="35"/>
        <end position="96"/>
    </location>
</feature>
<accession>A0AAE6YDS1</accession>
<feature type="region of interest" description="Disordered" evidence="1">
    <location>
        <begin position="1"/>
        <end position="26"/>
    </location>
</feature>
<dbReference type="EMBL" id="CP050692">
    <property type="protein sequence ID" value="QIT46964.1"/>
    <property type="molecule type" value="Genomic_DNA"/>
</dbReference>
<dbReference type="AlphaFoldDB" id="A0AAE6YDS1"/>
<feature type="region of interest" description="Disordered" evidence="1">
    <location>
        <begin position="91"/>
        <end position="184"/>
    </location>
</feature>
<reference evidence="3 4" key="1">
    <citation type="submission" date="2020-03" db="EMBL/GenBank/DDBJ databases">
        <title>Is there a link between lipid content and antibiotic production in Streptomyces?</title>
        <authorList>
            <person name="David M."/>
            <person name="Lejeune C."/>
            <person name="Abreu S."/>
            <person name="Thibessard A."/>
            <person name="Leblond P."/>
            <person name="Chaminade P."/>
            <person name="Virolle M.-J."/>
        </authorList>
    </citation>
    <scope>NUCLEOTIDE SEQUENCE [LARGE SCALE GENOMIC DNA]</scope>
    <source>
        <strain evidence="3 4">DSM 41481</strain>
    </source>
</reference>
<dbReference type="PROSITE" id="PS51674">
    <property type="entry name" value="4FE4S_WBL"/>
    <property type="match status" value="1"/>
</dbReference>
<gene>
    <name evidence="3" type="ORF">HCX60_28390</name>
</gene>
<dbReference type="InterPro" id="IPR034768">
    <property type="entry name" value="4FE4S_WBL"/>
</dbReference>
<dbReference type="RefSeq" id="WP_167797269.1">
    <property type="nucleotide sequence ID" value="NZ_CM007717.1"/>
</dbReference>
<proteinExistence type="predicted"/>
<protein>
    <recommendedName>
        <fullName evidence="2">4Fe-4S Wbl-type domain-containing protein</fullName>
    </recommendedName>
</protein>
<evidence type="ECO:0000313" key="3">
    <source>
        <dbReference type="EMBL" id="QIT46964.1"/>
    </source>
</evidence>
<sequence length="184" mass="20254">MAPRDAYGTTPRDACRTDSPPVDDRGSRAWEARAACRFQDAELWFSRRTWARAMAICAACPVLEHCRAAVLRREKGLPRCHRNGVVAGLTGPQRHALDRRAEREAGGGREPQARSPAAPRPACPAPCGTRAAYQRHLRRREPVDEACRSANARGAGRYRRTGSTTPRPPSPRCGPDPRSSSPEH</sequence>
<organism evidence="3 4">
    <name type="scientific">Streptomyces antibioticus</name>
    <dbReference type="NCBI Taxonomy" id="1890"/>
    <lineage>
        <taxon>Bacteria</taxon>
        <taxon>Bacillati</taxon>
        <taxon>Actinomycetota</taxon>
        <taxon>Actinomycetes</taxon>
        <taxon>Kitasatosporales</taxon>
        <taxon>Streptomycetaceae</taxon>
        <taxon>Streptomyces</taxon>
    </lineage>
</organism>
<evidence type="ECO:0000256" key="1">
    <source>
        <dbReference type="SAM" id="MobiDB-lite"/>
    </source>
</evidence>